<evidence type="ECO:0000313" key="2">
    <source>
        <dbReference type="EMBL" id="QFU77901.1"/>
    </source>
</evidence>
<accession>A0A5P9NQ07</accession>
<organism evidence="2 3">
    <name type="scientific">Halioglobus maricola</name>
    <dbReference type="NCBI Taxonomy" id="2601894"/>
    <lineage>
        <taxon>Bacteria</taxon>
        <taxon>Pseudomonadati</taxon>
        <taxon>Pseudomonadota</taxon>
        <taxon>Gammaproteobacteria</taxon>
        <taxon>Cellvibrionales</taxon>
        <taxon>Halieaceae</taxon>
        <taxon>Halioglobus</taxon>
    </lineage>
</organism>
<dbReference type="InterPro" id="IPR008503">
    <property type="entry name" value="Asp_endopeptidase"/>
</dbReference>
<dbReference type="EMBL" id="CP036422">
    <property type="protein sequence ID" value="QFU77901.1"/>
    <property type="molecule type" value="Genomic_DNA"/>
</dbReference>
<protein>
    <submittedName>
        <fullName evidence="2">ATP-dependent zinc protease</fullName>
    </submittedName>
</protein>
<dbReference type="Pfam" id="PF05618">
    <property type="entry name" value="Zn_protease"/>
    <property type="match status" value="1"/>
</dbReference>
<feature type="domain" description="Retropepsin-like aspartic endopeptidase" evidence="1">
    <location>
        <begin position="35"/>
        <end position="166"/>
    </location>
</feature>
<gene>
    <name evidence="2" type="ORF">EY643_13615</name>
</gene>
<dbReference type="Gene3D" id="2.40.70.10">
    <property type="entry name" value="Acid Proteases"/>
    <property type="match status" value="1"/>
</dbReference>
<proteinExistence type="predicted"/>
<dbReference type="AlphaFoldDB" id="A0A5P9NQ07"/>
<dbReference type="PANTHER" id="PTHR38037:SF2">
    <property type="entry name" value="ATP-DEPENDENT ZINC PROTEASE DOMAIN-CONTAINING PROTEIN-RELATED"/>
    <property type="match status" value="1"/>
</dbReference>
<keyword evidence="2" id="KW-0645">Protease</keyword>
<dbReference type="GO" id="GO:0006508">
    <property type="term" value="P:proteolysis"/>
    <property type="evidence" value="ECO:0007669"/>
    <property type="project" value="UniProtKB-KW"/>
</dbReference>
<dbReference type="SUPFAM" id="SSF50630">
    <property type="entry name" value="Acid proteases"/>
    <property type="match status" value="1"/>
</dbReference>
<reference evidence="2 3" key="1">
    <citation type="submission" date="2019-02" db="EMBL/GenBank/DDBJ databases">
        <authorList>
            <person name="Li S.-H."/>
        </authorList>
    </citation>
    <scope>NUCLEOTIDE SEQUENCE [LARGE SCALE GENOMIC DNA]</scope>
    <source>
        <strain evidence="2 3">IMCC14385</strain>
    </source>
</reference>
<dbReference type="PANTHER" id="PTHR38037">
    <property type="entry name" value="ZN_PROTEASE DOMAIN-CONTAINING PROTEIN"/>
    <property type="match status" value="1"/>
</dbReference>
<name>A0A5P9NQ07_9GAMM</name>
<evidence type="ECO:0000259" key="1">
    <source>
        <dbReference type="Pfam" id="PF05618"/>
    </source>
</evidence>
<dbReference type="OrthoDB" id="8546610at2"/>
<keyword evidence="3" id="KW-1185">Reference proteome</keyword>
<dbReference type="KEGG" id="halc:EY643_13615"/>
<keyword evidence="2" id="KW-0378">Hydrolase</keyword>
<evidence type="ECO:0000313" key="3">
    <source>
        <dbReference type="Proteomes" id="UP000326287"/>
    </source>
</evidence>
<dbReference type="Proteomes" id="UP000326287">
    <property type="component" value="Chromosome"/>
</dbReference>
<dbReference type="InterPro" id="IPR021109">
    <property type="entry name" value="Peptidase_aspartic_dom_sf"/>
</dbReference>
<dbReference type="GO" id="GO:0008233">
    <property type="term" value="F:peptidase activity"/>
    <property type="evidence" value="ECO:0007669"/>
    <property type="project" value="UniProtKB-KW"/>
</dbReference>
<sequence>MQCPEPAVEIVERIVEVPAPIPPQASTAGEMHLPIVGAVEWVYVEPAGLRLEARLDTGAETTSIHAENIRLVEKEGKRYVRFIVPDAATGDQVNMELRLRRQVLIKQHSGEPERRYVVRMWLTLGEMRSRVDVTLSDRQVFEYSLLVGRNFLVDTAIVDVSRRHTQAM</sequence>